<dbReference type="Pfam" id="PF00211">
    <property type="entry name" value="Guanylate_cyc"/>
    <property type="match status" value="1"/>
</dbReference>
<dbReference type="CDD" id="cd07302">
    <property type="entry name" value="CHD"/>
    <property type="match status" value="1"/>
</dbReference>
<dbReference type="PROSITE" id="PS50125">
    <property type="entry name" value="GUANYLATE_CYCLASE_2"/>
    <property type="match status" value="1"/>
</dbReference>
<dbReference type="InterPro" id="IPR019734">
    <property type="entry name" value="TPR_rpt"/>
</dbReference>
<dbReference type="Proteomes" id="UP000248925">
    <property type="component" value="Unassembled WGS sequence"/>
</dbReference>
<feature type="domain" description="Guanylate cyclase" evidence="2">
    <location>
        <begin position="8"/>
        <end position="123"/>
    </location>
</feature>
<dbReference type="Gene3D" id="3.30.70.1230">
    <property type="entry name" value="Nucleotide cyclase"/>
    <property type="match status" value="1"/>
</dbReference>
<dbReference type="InterPro" id="IPR001054">
    <property type="entry name" value="A/G_cyclase"/>
</dbReference>
<keyword evidence="4" id="KW-1185">Reference proteome</keyword>
<feature type="repeat" description="TPR" evidence="1">
    <location>
        <begin position="407"/>
        <end position="440"/>
    </location>
</feature>
<organism evidence="3 4">
    <name type="scientific">Rhizobium tubonense</name>
    <dbReference type="NCBI Taxonomy" id="484088"/>
    <lineage>
        <taxon>Bacteria</taxon>
        <taxon>Pseudomonadati</taxon>
        <taxon>Pseudomonadota</taxon>
        <taxon>Alphaproteobacteria</taxon>
        <taxon>Hyphomicrobiales</taxon>
        <taxon>Rhizobiaceae</taxon>
        <taxon>Rhizobium/Agrobacterium group</taxon>
        <taxon>Rhizobium</taxon>
    </lineage>
</organism>
<reference evidence="3 4" key="1">
    <citation type="journal article" date="2018" name="Sci. Rep.">
        <title>Rhizobium tumorigenes sp. nov., a novel plant tumorigenic bacterium isolated from cane gall tumors on thornless blackberry.</title>
        <authorList>
            <person name="Kuzmanovi N."/>
            <person name="Smalla K."/>
            <person name="Gronow S."/>
            <person name="PuBawska J."/>
        </authorList>
    </citation>
    <scope>NUCLEOTIDE SEQUENCE [LARGE SCALE GENOMIC DNA]</scope>
    <source>
        <strain evidence="3 4">CCBAU 85046</strain>
    </source>
</reference>
<dbReference type="InterPro" id="IPR029787">
    <property type="entry name" value="Nucleotide_cyclase"/>
</dbReference>
<dbReference type="SUPFAM" id="SSF55073">
    <property type="entry name" value="Nucleotide cyclase"/>
    <property type="match status" value="1"/>
</dbReference>
<proteinExistence type="predicted"/>
<comment type="caution">
    <text evidence="3">The sequence shown here is derived from an EMBL/GenBank/DDBJ whole genome shotgun (WGS) entry which is preliminary data.</text>
</comment>
<evidence type="ECO:0000313" key="4">
    <source>
        <dbReference type="Proteomes" id="UP000248925"/>
    </source>
</evidence>
<evidence type="ECO:0000313" key="3">
    <source>
        <dbReference type="EMBL" id="PZM07440.1"/>
    </source>
</evidence>
<dbReference type="PANTHER" id="PTHR43081:SF19">
    <property type="entry name" value="PH-SENSITIVE ADENYLATE CYCLASE RV1264"/>
    <property type="match status" value="1"/>
</dbReference>
<sequence length="571" mass="63077">MDNRKLAAILAADVVGYSHMIGEDEGLALECFREIRSTIVDATIAKQGGRVFKLMGDGILAEFPSAVRALQAAIDIQHLLKERNDQCGLDRRMTMRVGVHQGDVVVEEGDLLGDGVNVAARLEALAPVGGICISARVFEDSIGKVFVDVRDMGEVILKNIARPVRVYAIDPLQHVAAMPGSNPMPIKSRGSRLSISLTPFKTIGANERGLPLDAGLFEEVAAHLTRYRDLEVIQLTSDQSPQASSQSGYSLSGTIQFSDDSVRVTAKLVENDTRRAIWSERWDRKLEDVFLIQSEIADGIVNCLAGYSVILHTAAERASRTPSANLSAYEFYLLGLSHNNRFNLEDARMALGFFSAALELDRNFARAWLGTAWSYDQLNIFSGGSSEYEMLFVQSARKAVELDPMDAEAHLALGEALGHVGDPEAEEEAFDRAMSLGPGNADVLAMFAGWAARVGRQKQAEMAADKARRLNPRWPVWYNNYFRRVFFFGGRYEDALSCVTRKPLKSRSLDDVIYAACCSAALSRPEDLRDWHVQAVAMGYQNKDHFLLYAGVTIAPQRQIFTELLQRAGFE</sequence>
<dbReference type="AlphaFoldDB" id="A0A2W4E6F3"/>
<dbReference type="GO" id="GO:0004016">
    <property type="term" value="F:adenylate cyclase activity"/>
    <property type="evidence" value="ECO:0007669"/>
    <property type="project" value="UniProtKB-ARBA"/>
</dbReference>
<dbReference type="PANTHER" id="PTHR43081">
    <property type="entry name" value="ADENYLATE CYCLASE, TERMINAL-DIFFERENTIATION SPECIFIC-RELATED"/>
    <property type="match status" value="1"/>
</dbReference>
<dbReference type="PROSITE" id="PS50005">
    <property type="entry name" value="TPR"/>
    <property type="match status" value="1"/>
</dbReference>
<dbReference type="EMBL" id="PCDP01000083">
    <property type="protein sequence ID" value="PZM07440.1"/>
    <property type="molecule type" value="Genomic_DNA"/>
</dbReference>
<keyword evidence="1" id="KW-0802">TPR repeat</keyword>
<protein>
    <recommendedName>
        <fullName evidence="2">Guanylate cyclase domain-containing protein</fullName>
    </recommendedName>
</protein>
<accession>A0A2W4E6F3</accession>
<dbReference type="GO" id="GO:0006171">
    <property type="term" value="P:cAMP biosynthetic process"/>
    <property type="evidence" value="ECO:0007669"/>
    <property type="project" value="TreeGrafter"/>
</dbReference>
<dbReference type="SUPFAM" id="SSF48452">
    <property type="entry name" value="TPR-like"/>
    <property type="match status" value="1"/>
</dbReference>
<evidence type="ECO:0000256" key="1">
    <source>
        <dbReference type="PROSITE-ProRule" id="PRU00339"/>
    </source>
</evidence>
<name>A0A2W4E6F3_9HYPH</name>
<dbReference type="InterPro" id="IPR011990">
    <property type="entry name" value="TPR-like_helical_dom_sf"/>
</dbReference>
<evidence type="ECO:0000259" key="2">
    <source>
        <dbReference type="PROSITE" id="PS50125"/>
    </source>
</evidence>
<dbReference type="InterPro" id="IPR050697">
    <property type="entry name" value="Adenylyl/Guanylyl_Cyclase_3/4"/>
</dbReference>
<gene>
    <name evidence="3" type="ORF">CPY51_31780</name>
</gene>
<dbReference type="SMART" id="SM00028">
    <property type="entry name" value="TPR"/>
    <property type="match status" value="2"/>
</dbReference>
<dbReference type="GO" id="GO:0035556">
    <property type="term" value="P:intracellular signal transduction"/>
    <property type="evidence" value="ECO:0007669"/>
    <property type="project" value="InterPro"/>
</dbReference>
<dbReference type="Gene3D" id="1.25.40.10">
    <property type="entry name" value="Tetratricopeptide repeat domain"/>
    <property type="match status" value="1"/>
</dbReference>